<keyword evidence="3 7" id="KW-0812">Transmembrane</keyword>
<dbReference type="PANTHER" id="PTHR23504">
    <property type="entry name" value="MAJOR FACILITATOR SUPERFAMILY DOMAIN-CONTAINING PROTEIN 10"/>
    <property type="match status" value="1"/>
</dbReference>
<dbReference type="InterPro" id="IPR001958">
    <property type="entry name" value="Tet-R_TetA/multi-R_MdtG-like"/>
</dbReference>
<feature type="transmembrane region" description="Helical" evidence="7">
    <location>
        <begin position="378"/>
        <end position="400"/>
    </location>
</feature>
<gene>
    <name evidence="9" type="ORF">JDV02_004641</name>
</gene>
<keyword evidence="2" id="KW-0813">Transport</keyword>
<dbReference type="InterPro" id="IPR011701">
    <property type="entry name" value="MFS"/>
</dbReference>
<feature type="transmembrane region" description="Helical" evidence="7">
    <location>
        <begin position="118"/>
        <end position="138"/>
    </location>
</feature>
<feature type="transmembrane region" description="Helical" evidence="7">
    <location>
        <begin position="306"/>
        <end position="327"/>
    </location>
</feature>
<dbReference type="GO" id="GO:0016020">
    <property type="term" value="C:membrane"/>
    <property type="evidence" value="ECO:0007669"/>
    <property type="project" value="UniProtKB-SubCell"/>
</dbReference>
<evidence type="ECO:0000313" key="9">
    <source>
        <dbReference type="EMBL" id="UNI18368.1"/>
    </source>
</evidence>
<evidence type="ECO:0000256" key="7">
    <source>
        <dbReference type="SAM" id="Phobius"/>
    </source>
</evidence>
<keyword evidence="5 7" id="KW-0472">Membrane</keyword>
<dbReference type="PRINTS" id="PR01035">
    <property type="entry name" value="TCRTETA"/>
</dbReference>
<feature type="transmembrane region" description="Helical" evidence="7">
    <location>
        <begin position="78"/>
        <end position="98"/>
    </location>
</feature>
<evidence type="ECO:0000256" key="2">
    <source>
        <dbReference type="ARBA" id="ARBA00022448"/>
    </source>
</evidence>
<feature type="transmembrane region" description="Helical" evidence="7">
    <location>
        <begin position="150"/>
        <end position="169"/>
    </location>
</feature>
<evidence type="ECO:0000313" key="10">
    <source>
        <dbReference type="Proteomes" id="UP000829364"/>
    </source>
</evidence>
<dbReference type="InterPro" id="IPR036259">
    <property type="entry name" value="MFS_trans_sf"/>
</dbReference>
<reference evidence="9" key="1">
    <citation type="submission" date="2021-11" db="EMBL/GenBank/DDBJ databases">
        <title>Purpureocillium_takamizusanense_genome.</title>
        <authorList>
            <person name="Nguyen N.-H."/>
        </authorList>
    </citation>
    <scope>NUCLEOTIDE SEQUENCE</scope>
    <source>
        <strain evidence="9">PT3</strain>
    </source>
</reference>
<dbReference type="EMBL" id="CP086356">
    <property type="protein sequence ID" value="UNI18368.1"/>
    <property type="molecule type" value="Genomic_DNA"/>
</dbReference>
<dbReference type="Proteomes" id="UP000829364">
    <property type="component" value="Chromosome 3"/>
</dbReference>
<dbReference type="Gene3D" id="1.20.1250.20">
    <property type="entry name" value="MFS general substrate transporter like domains"/>
    <property type="match status" value="1"/>
</dbReference>
<feature type="transmembrane region" description="Helical" evidence="7">
    <location>
        <begin position="175"/>
        <end position="195"/>
    </location>
</feature>
<sequence length="519" mass="56214">MPSFPDTTGRPSDATVDTPLLTKGHRTDNAADLDTDSASIPSYTSASAPPDDGEDARVEQQQQQQQHHRDKEKPLPTFQILLLCYARLMEPIAFYSIFPYIAQMVQRNAHVADADVGFYSGAIESLFSMAQMAVMMLWSSLANRFGRKPMLVYSLVGMAVGPALFGMATTLWQMILFRCLTGVFSSADLIIRTMVGEHCTTQTQARAFSWYSFASNMGVLVGPIVGGALADPASQYPSVFGGIEFFDRYAYALPGFVVAAIGVTGAVSSAVFLDETLQKSSSSSSLVQQRVPEQASTWQLIKGPGVAIVLFIYGQVMLLSYAFVALLPIALYTSVDLGGMGCSPSEITIYMTIQGGSEALWLLIVFPLLQRRIGTKGVLAVCAVAFPLFFAGYIVINALLRQQEGHGHHMGVLTWVVGCIVAFVGPGVWMAFTGVQLAINKVSPNPRALGTLNAVAESCSGIVRSFVPGLSTSIFAVGVREQILLGYLAWVVLIVLSVVLILCLRWLPSEMFRDEKQRL</sequence>
<name>A0A9Q8QEA7_9HYPO</name>
<dbReference type="Pfam" id="PF07690">
    <property type="entry name" value="MFS_1"/>
    <property type="match status" value="1"/>
</dbReference>
<dbReference type="KEGG" id="ptkz:JDV02_004641"/>
<evidence type="ECO:0000256" key="4">
    <source>
        <dbReference type="ARBA" id="ARBA00022989"/>
    </source>
</evidence>
<feature type="transmembrane region" description="Helical" evidence="7">
    <location>
        <begin position="412"/>
        <end position="435"/>
    </location>
</feature>
<feature type="compositionally biased region" description="Polar residues" evidence="6">
    <location>
        <begin position="36"/>
        <end position="47"/>
    </location>
</feature>
<dbReference type="InterPro" id="IPR020846">
    <property type="entry name" value="MFS_dom"/>
</dbReference>
<dbReference type="SUPFAM" id="SSF103473">
    <property type="entry name" value="MFS general substrate transporter"/>
    <property type="match status" value="1"/>
</dbReference>
<dbReference type="OrthoDB" id="419616at2759"/>
<dbReference type="RefSeq" id="XP_047841849.1">
    <property type="nucleotide sequence ID" value="XM_047985872.1"/>
</dbReference>
<dbReference type="PROSITE" id="PS50850">
    <property type="entry name" value="MFS"/>
    <property type="match status" value="1"/>
</dbReference>
<accession>A0A9Q8QEA7</accession>
<keyword evidence="10" id="KW-1185">Reference proteome</keyword>
<organism evidence="9 10">
    <name type="scientific">Purpureocillium takamizusanense</name>
    <dbReference type="NCBI Taxonomy" id="2060973"/>
    <lineage>
        <taxon>Eukaryota</taxon>
        <taxon>Fungi</taxon>
        <taxon>Dikarya</taxon>
        <taxon>Ascomycota</taxon>
        <taxon>Pezizomycotina</taxon>
        <taxon>Sordariomycetes</taxon>
        <taxon>Hypocreomycetidae</taxon>
        <taxon>Hypocreales</taxon>
        <taxon>Ophiocordycipitaceae</taxon>
        <taxon>Purpureocillium</taxon>
    </lineage>
</organism>
<comment type="subcellular location">
    <subcellularLocation>
        <location evidence="1">Membrane</location>
        <topology evidence="1">Multi-pass membrane protein</topology>
    </subcellularLocation>
</comment>
<proteinExistence type="predicted"/>
<evidence type="ECO:0000256" key="5">
    <source>
        <dbReference type="ARBA" id="ARBA00023136"/>
    </source>
</evidence>
<evidence type="ECO:0000256" key="1">
    <source>
        <dbReference type="ARBA" id="ARBA00004141"/>
    </source>
</evidence>
<feature type="compositionally biased region" description="Polar residues" evidence="6">
    <location>
        <begin position="1"/>
        <end position="10"/>
    </location>
</feature>
<feature type="transmembrane region" description="Helical" evidence="7">
    <location>
        <begin position="249"/>
        <end position="273"/>
    </location>
</feature>
<feature type="region of interest" description="Disordered" evidence="6">
    <location>
        <begin position="1"/>
        <end position="72"/>
    </location>
</feature>
<feature type="domain" description="Major facilitator superfamily (MFS) profile" evidence="8">
    <location>
        <begin position="79"/>
        <end position="509"/>
    </location>
</feature>
<evidence type="ECO:0000256" key="6">
    <source>
        <dbReference type="SAM" id="MobiDB-lite"/>
    </source>
</evidence>
<protein>
    <recommendedName>
        <fullName evidence="8">Major facilitator superfamily (MFS) profile domain-containing protein</fullName>
    </recommendedName>
</protein>
<keyword evidence="4 7" id="KW-1133">Transmembrane helix</keyword>
<feature type="transmembrane region" description="Helical" evidence="7">
    <location>
        <begin position="347"/>
        <end position="366"/>
    </location>
</feature>
<feature type="transmembrane region" description="Helical" evidence="7">
    <location>
        <begin position="487"/>
        <end position="507"/>
    </location>
</feature>
<dbReference type="GeneID" id="72066593"/>
<dbReference type="PANTHER" id="PTHR23504:SF3">
    <property type="entry name" value="MAJOR FACILITATOR SUPERFAMILY (MFS) PROFILE DOMAIN-CONTAINING PROTEIN"/>
    <property type="match status" value="1"/>
</dbReference>
<evidence type="ECO:0000256" key="3">
    <source>
        <dbReference type="ARBA" id="ARBA00022692"/>
    </source>
</evidence>
<dbReference type="AlphaFoldDB" id="A0A9Q8QEA7"/>
<feature type="transmembrane region" description="Helical" evidence="7">
    <location>
        <begin position="207"/>
        <end position="229"/>
    </location>
</feature>
<dbReference type="GO" id="GO:0022857">
    <property type="term" value="F:transmembrane transporter activity"/>
    <property type="evidence" value="ECO:0007669"/>
    <property type="project" value="InterPro"/>
</dbReference>
<evidence type="ECO:0000259" key="8">
    <source>
        <dbReference type="PROSITE" id="PS50850"/>
    </source>
</evidence>